<sequence length="101" mass="11845">MPRAIRRRFTQVQISVSIASPVIKRVHLQSLKINCGKSFNLMIILKEVKIVTRYLLDFICRAMTSNKLYLHSIHMVSPPHHNPSVVWYSGFNFIFHEHKTK</sequence>
<accession>A0A7C8YSZ9</accession>
<evidence type="ECO:0000313" key="1">
    <source>
        <dbReference type="EMBL" id="MBA4625473.1"/>
    </source>
</evidence>
<dbReference type="AlphaFoldDB" id="A0A7C8YSZ9"/>
<reference evidence="1" key="2">
    <citation type="submission" date="2020-07" db="EMBL/GenBank/DDBJ databases">
        <authorList>
            <person name="Vera ALvarez R."/>
            <person name="Arias-Moreno D.M."/>
            <person name="Jimenez-Jacinto V."/>
            <person name="Jimenez-Bremont J.F."/>
            <person name="Swaminathan K."/>
            <person name="Moose S.P."/>
            <person name="Guerrero-Gonzalez M.L."/>
            <person name="Marino-Ramirez L."/>
            <person name="Landsman D."/>
            <person name="Rodriguez-Kessler M."/>
            <person name="Delgado-Sanchez P."/>
        </authorList>
    </citation>
    <scope>NUCLEOTIDE SEQUENCE</scope>
    <source>
        <tissue evidence="1">Cladode</tissue>
    </source>
</reference>
<dbReference type="EMBL" id="GISG01052269">
    <property type="protein sequence ID" value="MBA4625473.1"/>
    <property type="molecule type" value="Transcribed_RNA"/>
</dbReference>
<protein>
    <submittedName>
        <fullName evidence="1">Uncharacterized protein</fullName>
    </submittedName>
</protein>
<reference evidence="1" key="1">
    <citation type="journal article" date="2013" name="J. Plant Res.">
        <title>Effect of fungi and light on seed germination of three Opuntia species from semiarid lands of central Mexico.</title>
        <authorList>
            <person name="Delgado-Sanchez P."/>
            <person name="Jimenez-Bremont J.F."/>
            <person name="Guerrero-Gonzalez Mde L."/>
            <person name="Flores J."/>
        </authorList>
    </citation>
    <scope>NUCLEOTIDE SEQUENCE</scope>
    <source>
        <tissue evidence="1">Cladode</tissue>
    </source>
</reference>
<organism evidence="1">
    <name type="scientific">Opuntia streptacantha</name>
    <name type="common">Prickly pear cactus</name>
    <name type="synonym">Opuntia cardona</name>
    <dbReference type="NCBI Taxonomy" id="393608"/>
    <lineage>
        <taxon>Eukaryota</taxon>
        <taxon>Viridiplantae</taxon>
        <taxon>Streptophyta</taxon>
        <taxon>Embryophyta</taxon>
        <taxon>Tracheophyta</taxon>
        <taxon>Spermatophyta</taxon>
        <taxon>Magnoliopsida</taxon>
        <taxon>eudicotyledons</taxon>
        <taxon>Gunneridae</taxon>
        <taxon>Pentapetalae</taxon>
        <taxon>Caryophyllales</taxon>
        <taxon>Cactineae</taxon>
        <taxon>Cactaceae</taxon>
        <taxon>Opuntioideae</taxon>
        <taxon>Opuntia</taxon>
    </lineage>
</organism>
<proteinExistence type="predicted"/>
<name>A0A7C8YSZ9_OPUST</name>